<keyword evidence="1 2" id="KW-0597">Phosphoprotein</keyword>
<dbReference type="AlphaFoldDB" id="A0A842HH81"/>
<dbReference type="Pfam" id="PF00072">
    <property type="entry name" value="Response_reg"/>
    <property type="match status" value="1"/>
</dbReference>
<evidence type="ECO:0000256" key="1">
    <source>
        <dbReference type="ARBA" id="ARBA00022553"/>
    </source>
</evidence>
<evidence type="ECO:0000256" key="2">
    <source>
        <dbReference type="PROSITE-ProRule" id="PRU00169"/>
    </source>
</evidence>
<reference evidence="5 6" key="1">
    <citation type="submission" date="2020-07" db="EMBL/GenBank/DDBJ databases">
        <authorList>
            <person name="Feng X."/>
        </authorList>
    </citation>
    <scope>NUCLEOTIDE SEQUENCE [LARGE SCALE GENOMIC DNA]</scope>
    <source>
        <strain evidence="5 6">JCM31066</strain>
    </source>
</reference>
<dbReference type="GO" id="GO:0000160">
    <property type="term" value="P:phosphorelay signal transduction system"/>
    <property type="evidence" value="ECO:0007669"/>
    <property type="project" value="InterPro"/>
</dbReference>
<dbReference type="InterPro" id="IPR011006">
    <property type="entry name" value="CheY-like_superfamily"/>
</dbReference>
<comment type="caution">
    <text evidence="5">The sequence shown here is derived from an EMBL/GenBank/DDBJ whole genome shotgun (WGS) entry which is preliminary data.</text>
</comment>
<evidence type="ECO:0000256" key="3">
    <source>
        <dbReference type="SAM" id="Coils"/>
    </source>
</evidence>
<feature type="domain" description="Response regulatory" evidence="4">
    <location>
        <begin position="5"/>
        <end position="119"/>
    </location>
</feature>
<evidence type="ECO:0000313" key="6">
    <source>
        <dbReference type="Proteomes" id="UP000546464"/>
    </source>
</evidence>
<keyword evidence="6" id="KW-1185">Reference proteome</keyword>
<feature type="coiled-coil region" evidence="3">
    <location>
        <begin position="229"/>
        <end position="343"/>
    </location>
</feature>
<dbReference type="SUPFAM" id="SSF52172">
    <property type="entry name" value="CheY-like"/>
    <property type="match status" value="1"/>
</dbReference>
<dbReference type="EMBL" id="JACHVB010000052">
    <property type="protein sequence ID" value="MBC2595772.1"/>
    <property type="molecule type" value="Genomic_DNA"/>
</dbReference>
<gene>
    <name evidence="5" type="ORF">H5P28_16010</name>
</gene>
<feature type="modified residue" description="4-aspartylphosphate" evidence="2">
    <location>
        <position position="54"/>
    </location>
</feature>
<dbReference type="InterPro" id="IPR001789">
    <property type="entry name" value="Sig_transdc_resp-reg_receiver"/>
</dbReference>
<protein>
    <submittedName>
        <fullName evidence="5">Response regulator</fullName>
    </submittedName>
</protein>
<dbReference type="PROSITE" id="PS50110">
    <property type="entry name" value="RESPONSE_REGULATORY"/>
    <property type="match status" value="1"/>
</dbReference>
<evidence type="ECO:0000313" key="5">
    <source>
        <dbReference type="EMBL" id="MBC2595772.1"/>
    </source>
</evidence>
<dbReference type="PANTHER" id="PTHR44591">
    <property type="entry name" value="STRESS RESPONSE REGULATOR PROTEIN 1"/>
    <property type="match status" value="1"/>
</dbReference>
<dbReference type="PANTHER" id="PTHR44591:SF3">
    <property type="entry name" value="RESPONSE REGULATORY DOMAIN-CONTAINING PROTEIN"/>
    <property type="match status" value="1"/>
</dbReference>
<proteinExistence type="predicted"/>
<dbReference type="Gene3D" id="3.40.50.2300">
    <property type="match status" value="1"/>
</dbReference>
<name>A0A842HH81_9BACT</name>
<keyword evidence="3" id="KW-0175">Coiled coil</keyword>
<dbReference type="SMART" id="SM00448">
    <property type="entry name" value="REC"/>
    <property type="match status" value="1"/>
</dbReference>
<evidence type="ECO:0000259" key="4">
    <source>
        <dbReference type="PROSITE" id="PS50110"/>
    </source>
</evidence>
<feature type="coiled-coil region" evidence="3">
    <location>
        <begin position="142"/>
        <end position="176"/>
    </location>
</feature>
<sequence length="364" mass="42214">MARPTVLVVDDIPGVHDMLDIIFGDAGYLVEHALRGKEALDIYRRGGVDVVFTDIQMPGMDGLELLRALRELDEDVTVIMTTAIDSKNYAIESLRLGAFDYVEKPYDEDALTRTINRALRHRHKRLEQRESRPGDPALHREVERLRQDIQARDNALSALARKAGELEKSLRHREEELEQQKLSQHSLRKRQQDLELREDALKTMDDTLRERMQALKLMQQQRRSGGELTPEAEETLNRLRQELQTRESELAEIQLSMEEREQFLRESEESLMAKGQRLSELEAELEQMREDLDRRQQAKGLSPEELQEIETLKNQLGAKENALREAEDDLSRREEAVRRAASLLKAREQFLQESENILFGGDKE</sequence>
<organism evidence="5 6">
    <name type="scientific">Ruficoccus amylovorans</name>
    <dbReference type="NCBI Taxonomy" id="1804625"/>
    <lineage>
        <taxon>Bacteria</taxon>
        <taxon>Pseudomonadati</taxon>
        <taxon>Verrucomicrobiota</taxon>
        <taxon>Opitutia</taxon>
        <taxon>Puniceicoccales</taxon>
        <taxon>Cerasicoccaceae</taxon>
        <taxon>Ruficoccus</taxon>
    </lineage>
</organism>
<dbReference type="InterPro" id="IPR050595">
    <property type="entry name" value="Bact_response_regulator"/>
</dbReference>
<accession>A0A842HH81</accession>
<dbReference type="Proteomes" id="UP000546464">
    <property type="component" value="Unassembled WGS sequence"/>
</dbReference>
<dbReference type="RefSeq" id="WP_185676703.1">
    <property type="nucleotide sequence ID" value="NZ_JACHVB010000052.1"/>
</dbReference>